<dbReference type="KEGG" id="ilo:IL0593"/>
<evidence type="ECO:0000313" key="2">
    <source>
        <dbReference type="Proteomes" id="UP000001171"/>
    </source>
</evidence>
<dbReference type="AlphaFoldDB" id="Q5QWX8"/>
<dbReference type="PANTHER" id="PTHR41791">
    <property type="entry name" value="SSL7039 PROTEIN"/>
    <property type="match status" value="1"/>
</dbReference>
<dbReference type="HOGENOM" id="CLU_152445_0_1_6"/>
<proteinExistence type="predicted"/>
<dbReference type="STRING" id="283942.IL0593"/>
<protein>
    <submittedName>
        <fullName evidence="1">Uncharacterized conserved protein</fullName>
    </submittedName>
</protein>
<dbReference type="NCBIfam" id="TIGR02683">
    <property type="entry name" value="upstrm_HI1419"/>
    <property type="match status" value="1"/>
</dbReference>
<dbReference type="Proteomes" id="UP000001171">
    <property type="component" value="Chromosome"/>
</dbReference>
<evidence type="ECO:0000313" key="1">
    <source>
        <dbReference type="EMBL" id="AAV81434.1"/>
    </source>
</evidence>
<dbReference type="Pfam" id="PF05973">
    <property type="entry name" value="Gp49"/>
    <property type="match status" value="1"/>
</dbReference>
<dbReference type="PIRSF" id="PIRSF028744">
    <property type="entry name" value="Addict_mod_HI1419"/>
    <property type="match status" value="1"/>
</dbReference>
<sequence>MLIYPSYLLKCILKTTMSLSIYESNKFHQWLSGIKDQTIKGRIISHINRLIEGSSCDVKPIGHGLSELRMHFGSGYRVYFYEDQGVLILLLAGGDKKSQSRDIKRAHLLYEYWSNNNGNDFQKV</sequence>
<name>Q5QWX8_IDILO</name>
<dbReference type="EMBL" id="AE017340">
    <property type="protein sequence ID" value="AAV81434.1"/>
    <property type="molecule type" value="Genomic_DNA"/>
</dbReference>
<accession>Q5QWX8</accession>
<dbReference type="eggNOG" id="COG3657">
    <property type="taxonomic scope" value="Bacteria"/>
</dbReference>
<dbReference type="InterPro" id="IPR014056">
    <property type="entry name" value="TypeIITA-like_toxin_pred"/>
</dbReference>
<organism evidence="1 2">
    <name type="scientific">Idiomarina loihiensis (strain ATCC BAA-735 / DSM 15497 / L2-TR)</name>
    <dbReference type="NCBI Taxonomy" id="283942"/>
    <lineage>
        <taxon>Bacteria</taxon>
        <taxon>Pseudomonadati</taxon>
        <taxon>Pseudomonadota</taxon>
        <taxon>Gammaproteobacteria</taxon>
        <taxon>Alteromonadales</taxon>
        <taxon>Idiomarinaceae</taxon>
        <taxon>Idiomarina</taxon>
    </lineage>
</organism>
<dbReference type="InterPro" id="IPR009241">
    <property type="entry name" value="HigB-like"/>
</dbReference>
<gene>
    <name evidence="1" type="ordered locus">IL0593</name>
</gene>
<keyword evidence="2" id="KW-1185">Reference proteome</keyword>
<reference evidence="1 2" key="1">
    <citation type="journal article" date="2004" name="Proc. Natl. Acad. Sci. U.S.A.">
        <title>Genome sequence of the deep-sea gamma-proteobacterium Idiomarina loihiensis reveals amino acid fermentation as a source of carbon and energy.</title>
        <authorList>
            <person name="Hou S."/>
            <person name="Saw J.H."/>
            <person name="Lee K.S."/>
            <person name="Freitas T.A."/>
            <person name="Belisle C."/>
            <person name="Kawarabayasi Y."/>
            <person name="Donachie S.P."/>
            <person name="Pikina A."/>
            <person name="Galperin M.Y."/>
            <person name="Koonin E.V."/>
            <person name="Makarova K.S."/>
            <person name="Omelchenko M.V."/>
            <person name="Sorokin A."/>
            <person name="Wolf Y.I."/>
            <person name="Li Q.X."/>
            <person name="Keum Y.S."/>
            <person name="Campbell S."/>
            <person name="Denery J."/>
            <person name="Aizawa S."/>
            <person name="Shibata S."/>
            <person name="Malahoff A."/>
            <person name="Alam M."/>
        </authorList>
    </citation>
    <scope>NUCLEOTIDE SEQUENCE [LARGE SCALE GENOMIC DNA]</scope>
    <source>
        <strain evidence="2">ATCC BAA-735 / DSM 15497 / L2-TR</strain>
    </source>
</reference>
<dbReference type="PANTHER" id="PTHR41791:SF1">
    <property type="entry name" value="SSL7039 PROTEIN"/>
    <property type="match status" value="1"/>
</dbReference>